<dbReference type="Proteomes" id="UP000192408">
    <property type="component" value="Unassembled WGS sequence"/>
</dbReference>
<feature type="domain" description="Thioesterase" evidence="3">
    <location>
        <begin position="49"/>
        <end position="127"/>
    </location>
</feature>
<keyword evidence="5" id="KW-1185">Reference proteome</keyword>
<dbReference type="EMBL" id="FWWV01000011">
    <property type="protein sequence ID" value="SMB83043.1"/>
    <property type="molecule type" value="Genomic_DNA"/>
</dbReference>
<dbReference type="CDD" id="cd03443">
    <property type="entry name" value="PaaI_thioesterase"/>
    <property type="match status" value="1"/>
</dbReference>
<dbReference type="SUPFAM" id="SSF54637">
    <property type="entry name" value="Thioesterase/thiol ester dehydrase-isomerase"/>
    <property type="match status" value="1"/>
</dbReference>
<organism evidence="4 5">
    <name type="scientific">Pasteurella testudinis DSM 23072</name>
    <dbReference type="NCBI Taxonomy" id="1122938"/>
    <lineage>
        <taxon>Bacteria</taxon>
        <taxon>Pseudomonadati</taxon>
        <taxon>Pseudomonadota</taxon>
        <taxon>Gammaproteobacteria</taxon>
        <taxon>Pasteurellales</taxon>
        <taxon>Pasteurellaceae</taxon>
        <taxon>Pasteurella</taxon>
    </lineage>
</organism>
<proteinExistence type="inferred from homology"/>
<keyword evidence="2" id="KW-0378">Hydrolase</keyword>
<dbReference type="GO" id="GO:0061522">
    <property type="term" value="F:1,4-dihydroxy-2-naphthoyl-CoA thioesterase activity"/>
    <property type="evidence" value="ECO:0007669"/>
    <property type="project" value="TreeGrafter"/>
</dbReference>
<name>A0A1W1UPT2_9PAST</name>
<evidence type="ECO:0000256" key="1">
    <source>
        <dbReference type="ARBA" id="ARBA00008324"/>
    </source>
</evidence>
<dbReference type="InterPro" id="IPR003736">
    <property type="entry name" value="PAAI_dom"/>
</dbReference>
<evidence type="ECO:0000256" key="2">
    <source>
        <dbReference type="ARBA" id="ARBA00022801"/>
    </source>
</evidence>
<sequence>MWKKALSLQQLNQFCRQSAVSHLGIHFSAQGENWLEAQLTVDQRSCQPMGYLHGGISATLAETVGSLAGFCCVDDDFFVVGTEINASHLRPVKKGTTVTARATPARLGRSTQVWQIELRDEQQQLCCAARLTLAVVHKPVINQK</sequence>
<reference evidence="5" key="1">
    <citation type="submission" date="2017-04" db="EMBL/GenBank/DDBJ databases">
        <authorList>
            <person name="Varghese N."/>
            <person name="Submissions S."/>
        </authorList>
    </citation>
    <scope>NUCLEOTIDE SEQUENCE [LARGE SCALE GENOMIC DNA]</scope>
    <source>
        <strain evidence="5">DSM 23072</strain>
    </source>
</reference>
<evidence type="ECO:0000313" key="4">
    <source>
        <dbReference type="EMBL" id="SMB83043.1"/>
    </source>
</evidence>
<dbReference type="InterPro" id="IPR006683">
    <property type="entry name" value="Thioestr_dom"/>
</dbReference>
<evidence type="ECO:0000259" key="3">
    <source>
        <dbReference type="Pfam" id="PF03061"/>
    </source>
</evidence>
<protein>
    <submittedName>
        <fullName evidence="4">Uncharacterized domain 1-containing protein</fullName>
    </submittedName>
</protein>
<accession>A0A1W1UPT2</accession>
<dbReference type="AlphaFoldDB" id="A0A1W1UPT2"/>
<comment type="similarity">
    <text evidence="1">Belongs to the thioesterase PaaI family.</text>
</comment>
<dbReference type="GO" id="GO:0005829">
    <property type="term" value="C:cytosol"/>
    <property type="evidence" value="ECO:0007669"/>
    <property type="project" value="TreeGrafter"/>
</dbReference>
<gene>
    <name evidence="4" type="ORF">SAMN05660772_02203</name>
</gene>
<dbReference type="PANTHER" id="PTHR43240:SF5">
    <property type="entry name" value="1,4-DIHYDROXY-2-NAPHTHOYL-COA THIOESTERASE 1"/>
    <property type="match status" value="1"/>
</dbReference>
<dbReference type="Pfam" id="PF03061">
    <property type="entry name" value="4HBT"/>
    <property type="match status" value="1"/>
</dbReference>
<dbReference type="Gene3D" id="3.10.129.10">
    <property type="entry name" value="Hotdog Thioesterase"/>
    <property type="match status" value="1"/>
</dbReference>
<evidence type="ECO:0000313" key="5">
    <source>
        <dbReference type="Proteomes" id="UP000192408"/>
    </source>
</evidence>
<dbReference type="STRING" id="1122938.SAMN05660772_02203"/>
<dbReference type="NCBIfam" id="TIGR00369">
    <property type="entry name" value="unchar_dom_1"/>
    <property type="match status" value="1"/>
</dbReference>
<dbReference type="InterPro" id="IPR029069">
    <property type="entry name" value="HotDog_dom_sf"/>
</dbReference>
<dbReference type="PANTHER" id="PTHR43240">
    <property type="entry name" value="1,4-DIHYDROXY-2-NAPHTHOYL-COA THIOESTERASE 1"/>
    <property type="match status" value="1"/>
</dbReference>